<gene>
    <name evidence="2" type="ORF">GCM10011584_14080</name>
</gene>
<feature type="transmembrane region" description="Helical" evidence="1">
    <location>
        <begin position="101"/>
        <end position="124"/>
    </location>
</feature>
<sequence length="216" mass="22193">MTTPWLRWTAAVTAAEAAGFLVPAVVGATTTHAAPAAGWGGLLLAGAVEGAFLGAAQAWVLGRLVPGLDRRRWVRFTSAAAVAAYALAGVAVWSMTWGTRWAGVAVAAVAGALLLLSLGGAQVVELRRHVPHAGRWVLWTAGAWLLALGAFLGIATPLWHEGQPVALTVAYGALAGVVMAFVQAAVTGWGLVRLLPAPPRPGAAVARHLQVVRRAS</sequence>
<feature type="transmembrane region" description="Helical" evidence="1">
    <location>
        <begin position="136"/>
        <end position="159"/>
    </location>
</feature>
<dbReference type="Proteomes" id="UP000655410">
    <property type="component" value="Unassembled WGS sequence"/>
</dbReference>
<keyword evidence="3" id="KW-1185">Reference proteome</keyword>
<dbReference type="EMBL" id="BMNI01000002">
    <property type="protein sequence ID" value="GGO88032.1"/>
    <property type="molecule type" value="Genomic_DNA"/>
</dbReference>
<organism evidence="2 3">
    <name type="scientific">Nocardioides phosphati</name>
    <dbReference type="NCBI Taxonomy" id="1867775"/>
    <lineage>
        <taxon>Bacteria</taxon>
        <taxon>Bacillati</taxon>
        <taxon>Actinomycetota</taxon>
        <taxon>Actinomycetes</taxon>
        <taxon>Propionibacteriales</taxon>
        <taxon>Nocardioidaceae</taxon>
        <taxon>Nocardioides</taxon>
    </lineage>
</organism>
<feature type="transmembrane region" description="Helical" evidence="1">
    <location>
        <begin position="73"/>
        <end position="95"/>
    </location>
</feature>
<keyword evidence="1" id="KW-0812">Transmembrane</keyword>
<keyword evidence="1" id="KW-1133">Transmembrane helix</keyword>
<feature type="transmembrane region" description="Helical" evidence="1">
    <location>
        <begin position="43"/>
        <end position="61"/>
    </location>
</feature>
<evidence type="ECO:0000256" key="1">
    <source>
        <dbReference type="SAM" id="Phobius"/>
    </source>
</evidence>
<reference evidence="3" key="1">
    <citation type="journal article" date="2019" name="Int. J. Syst. Evol. Microbiol.">
        <title>The Global Catalogue of Microorganisms (GCM) 10K type strain sequencing project: providing services to taxonomists for standard genome sequencing and annotation.</title>
        <authorList>
            <consortium name="The Broad Institute Genomics Platform"/>
            <consortium name="The Broad Institute Genome Sequencing Center for Infectious Disease"/>
            <person name="Wu L."/>
            <person name="Ma J."/>
        </authorList>
    </citation>
    <scope>NUCLEOTIDE SEQUENCE [LARGE SCALE GENOMIC DNA]</scope>
    <source>
        <strain evidence="3">CGMCC 4.7371</strain>
    </source>
</reference>
<name>A0ABQ2N850_9ACTN</name>
<dbReference type="RefSeq" id="WP_188783270.1">
    <property type="nucleotide sequence ID" value="NZ_BMNI01000002.1"/>
</dbReference>
<feature type="transmembrane region" description="Helical" evidence="1">
    <location>
        <begin position="165"/>
        <end position="192"/>
    </location>
</feature>
<protein>
    <submittedName>
        <fullName evidence="2">Uncharacterized protein</fullName>
    </submittedName>
</protein>
<proteinExistence type="predicted"/>
<evidence type="ECO:0000313" key="3">
    <source>
        <dbReference type="Proteomes" id="UP000655410"/>
    </source>
</evidence>
<keyword evidence="1" id="KW-0472">Membrane</keyword>
<accession>A0ABQ2N850</accession>
<comment type="caution">
    <text evidence="2">The sequence shown here is derived from an EMBL/GenBank/DDBJ whole genome shotgun (WGS) entry which is preliminary data.</text>
</comment>
<evidence type="ECO:0000313" key="2">
    <source>
        <dbReference type="EMBL" id="GGO88032.1"/>
    </source>
</evidence>